<comment type="caution">
    <text evidence="2">The sequence shown here is derived from an EMBL/GenBank/DDBJ whole genome shotgun (WGS) entry which is preliminary data.</text>
</comment>
<feature type="transmembrane region" description="Helical" evidence="1">
    <location>
        <begin position="78"/>
        <end position="100"/>
    </location>
</feature>
<dbReference type="Proteomes" id="UP000285258">
    <property type="component" value="Unassembled WGS sequence"/>
</dbReference>
<evidence type="ECO:0000256" key="1">
    <source>
        <dbReference type="SAM" id="Phobius"/>
    </source>
</evidence>
<keyword evidence="1" id="KW-1133">Transmembrane helix</keyword>
<keyword evidence="1" id="KW-0812">Transmembrane</keyword>
<feature type="non-terminal residue" evidence="2">
    <location>
        <position position="157"/>
    </location>
</feature>
<dbReference type="EMBL" id="QIBW01000020">
    <property type="protein sequence ID" value="ROT88235.1"/>
    <property type="molecule type" value="Genomic_DNA"/>
</dbReference>
<gene>
    <name evidence="2" type="ORF">DMP12_12725</name>
</gene>
<evidence type="ECO:0000313" key="3">
    <source>
        <dbReference type="Proteomes" id="UP000285258"/>
    </source>
</evidence>
<reference evidence="3" key="1">
    <citation type="submission" date="2018-05" db="EMBL/GenBank/DDBJ databases">
        <title>Genome Sequencing of selected type strains of the family Eggerthellaceae.</title>
        <authorList>
            <person name="Danylec N."/>
            <person name="Stoll D.A."/>
            <person name="Doetsch A."/>
            <person name="Huch M."/>
        </authorList>
    </citation>
    <scope>NUCLEOTIDE SEQUENCE [LARGE SCALE GENOMIC DNA]</scope>
    <source>
        <strain evidence="3">DSM 27213</strain>
    </source>
</reference>
<protein>
    <submittedName>
        <fullName evidence="2">Uncharacterized protein</fullName>
    </submittedName>
</protein>
<evidence type="ECO:0000313" key="2">
    <source>
        <dbReference type="EMBL" id="ROT88235.1"/>
    </source>
</evidence>
<dbReference type="AlphaFoldDB" id="A0A423UHH0"/>
<name>A0A423UHH0_9ACTN</name>
<accession>A0A423UHH0</accession>
<keyword evidence="1" id="KW-0472">Membrane</keyword>
<sequence length="157" mass="15879">MLCDIRLLLWLRARHARTALVRLVHAGGTDLVEDRSPGERAYQLYLAAIAAVWAALMWAALLDATAAAFAAVGPASSAMALALGLLAPVAVLAWAAVRALRMSPVKLARADMPFVAAGPLGMRAIAGMGCASSMLAGAAAGALAGYVLGVGLESGLG</sequence>
<organism evidence="2 3">
    <name type="scientific">Gordonibacter urolithinfaciens</name>
    <dbReference type="NCBI Taxonomy" id="1335613"/>
    <lineage>
        <taxon>Bacteria</taxon>
        <taxon>Bacillati</taxon>
        <taxon>Actinomycetota</taxon>
        <taxon>Coriobacteriia</taxon>
        <taxon>Eggerthellales</taxon>
        <taxon>Eggerthellaceae</taxon>
        <taxon>Gordonibacter</taxon>
    </lineage>
</organism>
<proteinExistence type="predicted"/>
<feature type="transmembrane region" description="Helical" evidence="1">
    <location>
        <begin position="120"/>
        <end position="148"/>
    </location>
</feature>
<feature type="transmembrane region" description="Helical" evidence="1">
    <location>
        <begin position="44"/>
        <end position="72"/>
    </location>
</feature>